<feature type="transmembrane region" description="Helical" evidence="6">
    <location>
        <begin position="75"/>
        <end position="95"/>
    </location>
</feature>
<dbReference type="Pfam" id="PF00892">
    <property type="entry name" value="EamA"/>
    <property type="match status" value="2"/>
</dbReference>
<dbReference type="RefSeq" id="WP_051440110.1">
    <property type="nucleotide sequence ID" value="NZ_CP006569.1"/>
</dbReference>
<dbReference type="PANTHER" id="PTHR42920">
    <property type="entry name" value="OS03G0707200 PROTEIN-RELATED"/>
    <property type="match status" value="1"/>
</dbReference>
<proteinExistence type="predicted"/>
<dbReference type="Proteomes" id="UP000019028">
    <property type="component" value="Chromosome"/>
</dbReference>
<evidence type="ECO:0000256" key="6">
    <source>
        <dbReference type="SAM" id="Phobius"/>
    </source>
</evidence>
<keyword evidence="2" id="KW-1003">Cell membrane</keyword>
<feature type="domain" description="EamA" evidence="7">
    <location>
        <begin position="151"/>
        <end position="289"/>
    </location>
</feature>
<evidence type="ECO:0000313" key="8">
    <source>
        <dbReference type="EMBL" id="AHF76049.1"/>
    </source>
</evidence>
<keyword evidence="9" id="KW-1185">Reference proteome</keyword>
<evidence type="ECO:0000256" key="1">
    <source>
        <dbReference type="ARBA" id="ARBA00004651"/>
    </source>
</evidence>
<evidence type="ECO:0000256" key="3">
    <source>
        <dbReference type="ARBA" id="ARBA00022692"/>
    </source>
</evidence>
<keyword evidence="4 6" id="KW-1133">Transmembrane helix</keyword>
<evidence type="ECO:0000256" key="2">
    <source>
        <dbReference type="ARBA" id="ARBA00022475"/>
    </source>
</evidence>
<keyword evidence="3 6" id="KW-0812">Transmembrane</keyword>
<evidence type="ECO:0000313" key="9">
    <source>
        <dbReference type="Proteomes" id="UP000019028"/>
    </source>
</evidence>
<comment type="subcellular location">
    <subcellularLocation>
        <location evidence="1">Cell membrane</location>
        <topology evidence="1">Multi-pass membrane protein</topology>
    </subcellularLocation>
</comment>
<feature type="transmembrane region" description="Helical" evidence="6">
    <location>
        <begin position="247"/>
        <end position="266"/>
    </location>
</feature>
<dbReference type="AlphaFoldDB" id="W0HQI1"/>
<accession>W0HQI1</accession>
<gene>
    <name evidence="8" type="primary">eamA</name>
    <name evidence="8" type="ORF">Sant_0975</name>
</gene>
<feature type="transmembrane region" description="Helical" evidence="6">
    <location>
        <begin position="214"/>
        <end position="235"/>
    </location>
</feature>
<feature type="transmembrane region" description="Helical" evidence="6">
    <location>
        <begin position="101"/>
        <end position="118"/>
    </location>
</feature>
<dbReference type="InterPro" id="IPR037185">
    <property type="entry name" value="EmrE-like"/>
</dbReference>
<dbReference type="PANTHER" id="PTHR42920:SF5">
    <property type="entry name" value="EAMA DOMAIN-CONTAINING PROTEIN"/>
    <property type="match status" value="1"/>
</dbReference>
<sequence length="299" mass="31999">MLNIALARQSRTAPQLADAMLLLVAVIWGSSYAATKQALAFYPVLGFIALRFTLTFLVLVPQLRGAGLTALRPGLPLGLILLGVFICETQGVAIISAGNAAFLISLFVIFTPLVEWLVCRGRLDGRLMLAALLSLLGVYWLCGGSALRLGRGEWLVIAAALLRACLVCYTRRLTAQRAVPALALTAVQTGVVAAGSWLLLLFTFRQPPPLPASWQFWGITLYLALFATLFAFFAQNYAAGRTSPSRLSLLLGTEPLFGALLAALLLNEHLTALGWVGGGCIVASLLMVLTRRAPPQQVP</sequence>
<evidence type="ECO:0000259" key="7">
    <source>
        <dbReference type="Pfam" id="PF00892"/>
    </source>
</evidence>
<feature type="transmembrane region" description="Helical" evidence="6">
    <location>
        <begin position="272"/>
        <end position="290"/>
    </location>
</feature>
<feature type="transmembrane region" description="Helical" evidence="6">
    <location>
        <begin position="127"/>
        <end position="146"/>
    </location>
</feature>
<dbReference type="PATRIC" id="fig|1239307.3.peg.1046"/>
<dbReference type="EMBL" id="CP006569">
    <property type="protein sequence ID" value="AHF76049.1"/>
    <property type="molecule type" value="Genomic_DNA"/>
</dbReference>
<name>W0HQI1_9GAMM</name>
<dbReference type="KEGG" id="sod:Sant_0975"/>
<organism evidence="8 9">
    <name type="scientific">Sodalis praecaptivus</name>
    <dbReference type="NCBI Taxonomy" id="1239307"/>
    <lineage>
        <taxon>Bacteria</taxon>
        <taxon>Pseudomonadati</taxon>
        <taxon>Pseudomonadota</taxon>
        <taxon>Gammaproteobacteria</taxon>
        <taxon>Enterobacterales</taxon>
        <taxon>Bruguierivoracaceae</taxon>
        <taxon>Sodalis</taxon>
    </lineage>
</organism>
<dbReference type="SUPFAM" id="SSF103481">
    <property type="entry name" value="Multidrug resistance efflux transporter EmrE"/>
    <property type="match status" value="2"/>
</dbReference>
<dbReference type="HOGENOM" id="CLU_033863_21_3_6"/>
<dbReference type="InterPro" id="IPR051258">
    <property type="entry name" value="Diverse_Substrate_Transporter"/>
</dbReference>
<feature type="domain" description="EamA" evidence="7">
    <location>
        <begin position="17"/>
        <end position="141"/>
    </location>
</feature>
<evidence type="ECO:0000256" key="5">
    <source>
        <dbReference type="ARBA" id="ARBA00023136"/>
    </source>
</evidence>
<feature type="transmembrane region" description="Helical" evidence="6">
    <location>
        <begin position="40"/>
        <end position="63"/>
    </location>
</feature>
<keyword evidence="5 6" id="KW-0472">Membrane</keyword>
<feature type="transmembrane region" description="Helical" evidence="6">
    <location>
        <begin position="181"/>
        <end position="202"/>
    </location>
</feature>
<feature type="transmembrane region" description="Helical" evidence="6">
    <location>
        <begin position="16"/>
        <end position="34"/>
    </location>
</feature>
<reference evidence="8 9" key="1">
    <citation type="journal article" date="2014" name="Genome Biol. Evol.">
        <title>Genome degeneration and adaptation in a nascent stage of symbiosis.</title>
        <authorList>
            <person name="Oakeson K.F."/>
            <person name="Gil R."/>
            <person name="Clayton A.L."/>
            <person name="Dunn D.M."/>
            <person name="von Niederhausern A.C."/>
            <person name="Hamil C."/>
            <person name="Aoyagi A."/>
            <person name="Duval B."/>
            <person name="Baca A."/>
            <person name="Silva F.J."/>
            <person name="Vallier A."/>
            <person name="Jackson D.G."/>
            <person name="Latorre A."/>
            <person name="Weiss R.B."/>
            <person name="Heddi A."/>
            <person name="Moya A."/>
            <person name="Dale C."/>
        </authorList>
    </citation>
    <scope>NUCLEOTIDE SEQUENCE [LARGE SCALE GENOMIC DNA]</scope>
    <source>
        <strain evidence="8 9">HS1</strain>
    </source>
</reference>
<evidence type="ECO:0000256" key="4">
    <source>
        <dbReference type="ARBA" id="ARBA00022989"/>
    </source>
</evidence>
<feature type="transmembrane region" description="Helical" evidence="6">
    <location>
        <begin position="152"/>
        <end position="169"/>
    </location>
</feature>
<dbReference type="GO" id="GO:0005886">
    <property type="term" value="C:plasma membrane"/>
    <property type="evidence" value="ECO:0007669"/>
    <property type="project" value="UniProtKB-SubCell"/>
</dbReference>
<dbReference type="InterPro" id="IPR000620">
    <property type="entry name" value="EamA_dom"/>
</dbReference>
<protein>
    <submittedName>
        <fullName evidence="8">DMT family permease</fullName>
    </submittedName>
</protein>